<evidence type="ECO:0000256" key="2">
    <source>
        <dbReference type="ARBA" id="ARBA00023043"/>
    </source>
</evidence>
<dbReference type="InterPro" id="IPR036770">
    <property type="entry name" value="Ankyrin_rpt-contain_sf"/>
</dbReference>
<evidence type="ECO:0000256" key="1">
    <source>
        <dbReference type="ARBA" id="ARBA00022737"/>
    </source>
</evidence>
<dbReference type="EMBL" id="ML986485">
    <property type="protein sequence ID" value="KAF2280018.1"/>
    <property type="molecule type" value="Genomic_DNA"/>
</dbReference>
<keyword evidence="2 3" id="KW-0040">ANK repeat</keyword>
<dbReference type="PROSITE" id="PS50297">
    <property type="entry name" value="ANK_REP_REGION"/>
    <property type="match status" value="2"/>
</dbReference>
<dbReference type="PANTHER" id="PTHR24171">
    <property type="entry name" value="ANKYRIN REPEAT DOMAIN-CONTAINING PROTEIN 39-RELATED"/>
    <property type="match status" value="1"/>
</dbReference>
<evidence type="ECO:0000256" key="3">
    <source>
        <dbReference type="PROSITE-ProRule" id="PRU00023"/>
    </source>
</evidence>
<dbReference type="Gene3D" id="1.25.40.20">
    <property type="entry name" value="Ankyrin repeat-containing domain"/>
    <property type="match status" value="1"/>
</dbReference>
<feature type="repeat" description="ANK" evidence="3">
    <location>
        <begin position="94"/>
        <end position="126"/>
    </location>
</feature>
<name>A0A6A6JW28_WESOR</name>
<evidence type="ECO:0000313" key="5">
    <source>
        <dbReference type="Proteomes" id="UP000800097"/>
    </source>
</evidence>
<dbReference type="AlphaFoldDB" id="A0A6A6JW28"/>
<dbReference type="SMART" id="SM00248">
    <property type="entry name" value="ANK"/>
    <property type="match status" value="2"/>
</dbReference>
<dbReference type="Proteomes" id="UP000800097">
    <property type="component" value="Unassembled WGS sequence"/>
</dbReference>
<accession>A0A6A6JW28</accession>
<feature type="repeat" description="ANK" evidence="3">
    <location>
        <begin position="52"/>
        <end position="73"/>
    </location>
</feature>
<dbReference type="SUPFAM" id="SSF48403">
    <property type="entry name" value="Ankyrin repeat"/>
    <property type="match status" value="1"/>
</dbReference>
<dbReference type="PRINTS" id="PR01415">
    <property type="entry name" value="ANKYRIN"/>
</dbReference>
<dbReference type="GO" id="GO:0085020">
    <property type="term" value="P:protein K6-linked ubiquitination"/>
    <property type="evidence" value="ECO:0007669"/>
    <property type="project" value="TreeGrafter"/>
</dbReference>
<evidence type="ECO:0000313" key="4">
    <source>
        <dbReference type="EMBL" id="KAF2280018.1"/>
    </source>
</evidence>
<dbReference type="RefSeq" id="XP_033657557.1">
    <property type="nucleotide sequence ID" value="XM_033800594.1"/>
</dbReference>
<dbReference type="InterPro" id="IPR002110">
    <property type="entry name" value="Ankyrin_rpt"/>
</dbReference>
<protein>
    <submittedName>
        <fullName evidence="4">Ankyrin</fullName>
    </submittedName>
</protein>
<organism evidence="4 5">
    <name type="scientific">Westerdykella ornata</name>
    <dbReference type="NCBI Taxonomy" id="318751"/>
    <lineage>
        <taxon>Eukaryota</taxon>
        <taxon>Fungi</taxon>
        <taxon>Dikarya</taxon>
        <taxon>Ascomycota</taxon>
        <taxon>Pezizomycotina</taxon>
        <taxon>Dothideomycetes</taxon>
        <taxon>Pleosporomycetidae</taxon>
        <taxon>Pleosporales</taxon>
        <taxon>Sporormiaceae</taxon>
        <taxon>Westerdykella</taxon>
    </lineage>
</organism>
<dbReference type="Pfam" id="PF12796">
    <property type="entry name" value="Ank_2"/>
    <property type="match status" value="1"/>
</dbReference>
<proteinExistence type="predicted"/>
<dbReference type="PANTHER" id="PTHR24171:SF8">
    <property type="entry name" value="BRCA1-ASSOCIATED RING DOMAIN PROTEIN 1"/>
    <property type="match status" value="1"/>
</dbReference>
<reference evidence="4" key="1">
    <citation type="journal article" date="2020" name="Stud. Mycol.">
        <title>101 Dothideomycetes genomes: a test case for predicting lifestyles and emergence of pathogens.</title>
        <authorList>
            <person name="Haridas S."/>
            <person name="Albert R."/>
            <person name="Binder M."/>
            <person name="Bloem J."/>
            <person name="Labutti K."/>
            <person name="Salamov A."/>
            <person name="Andreopoulos B."/>
            <person name="Baker S."/>
            <person name="Barry K."/>
            <person name="Bills G."/>
            <person name="Bluhm B."/>
            <person name="Cannon C."/>
            <person name="Castanera R."/>
            <person name="Culley D."/>
            <person name="Daum C."/>
            <person name="Ezra D."/>
            <person name="Gonzalez J."/>
            <person name="Henrissat B."/>
            <person name="Kuo A."/>
            <person name="Liang C."/>
            <person name="Lipzen A."/>
            <person name="Lutzoni F."/>
            <person name="Magnuson J."/>
            <person name="Mondo S."/>
            <person name="Nolan M."/>
            <person name="Ohm R."/>
            <person name="Pangilinan J."/>
            <person name="Park H.-J."/>
            <person name="Ramirez L."/>
            <person name="Alfaro M."/>
            <person name="Sun H."/>
            <person name="Tritt A."/>
            <person name="Yoshinaga Y."/>
            <person name="Zwiers L.-H."/>
            <person name="Turgeon B."/>
            <person name="Goodwin S."/>
            <person name="Spatafora J."/>
            <person name="Crous P."/>
            <person name="Grigoriev I."/>
        </authorList>
    </citation>
    <scope>NUCLEOTIDE SEQUENCE</scope>
    <source>
        <strain evidence="4">CBS 379.55</strain>
    </source>
</reference>
<dbReference type="GeneID" id="54553769"/>
<keyword evidence="5" id="KW-1185">Reference proteome</keyword>
<dbReference type="OrthoDB" id="10057496at2759"/>
<sequence>MSVTLDEDAIDEILYLARANEAHELEEFLSNLSGQTQKSRTELISAAVDPSSKNTALHYAAANGHVDVLKLLLPSDSRKGTAPPSSPVNAINDAGNTPLHWAALNGRLDCVKLLVEAGADVTIINKAGHDAVFEAEINDKGDVVDWLLGAVEDLEKAVGNGSGSSAEQGEGDDMDVDETVTMKASTDGAAQQAETCGVDEVRKAMEGMDTNDGTSEGG</sequence>
<dbReference type="PROSITE" id="PS50088">
    <property type="entry name" value="ANK_REPEAT"/>
    <property type="match status" value="2"/>
</dbReference>
<gene>
    <name evidence="4" type="ORF">EI97DRAFT_454955</name>
</gene>
<dbReference type="GO" id="GO:0004842">
    <property type="term" value="F:ubiquitin-protein transferase activity"/>
    <property type="evidence" value="ECO:0007669"/>
    <property type="project" value="TreeGrafter"/>
</dbReference>
<keyword evidence="1" id="KW-0677">Repeat</keyword>